<evidence type="ECO:0000313" key="1">
    <source>
        <dbReference type="EMBL" id="MBB5728706.1"/>
    </source>
</evidence>
<comment type="caution">
    <text evidence="1">The sequence shown here is derived from an EMBL/GenBank/DDBJ whole genome shotgun (WGS) entry which is preliminary data.</text>
</comment>
<dbReference type="OrthoDB" id="7432804at2"/>
<organism evidence="1 2">
    <name type="scientific">Sphingomonas prati</name>
    <dbReference type="NCBI Taxonomy" id="1843237"/>
    <lineage>
        <taxon>Bacteria</taxon>
        <taxon>Pseudomonadati</taxon>
        <taxon>Pseudomonadota</taxon>
        <taxon>Alphaproteobacteria</taxon>
        <taxon>Sphingomonadales</taxon>
        <taxon>Sphingomonadaceae</taxon>
        <taxon>Sphingomonas</taxon>
    </lineage>
</organism>
<proteinExistence type="predicted"/>
<dbReference type="EMBL" id="JACIJR010000002">
    <property type="protein sequence ID" value="MBB5728706.1"/>
    <property type="molecule type" value="Genomic_DNA"/>
</dbReference>
<reference evidence="1 2" key="1">
    <citation type="submission" date="2020-08" db="EMBL/GenBank/DDBJ databases">
        <title>Genomic Encyclopedia of Type Strains, Phase IV (KMG-IV): sequencing the most valuable type-strain genomes for metagenomic binning, comparative biology and taxonomic classification.</title>
        <authorList>
            <person name="Goeker M."/>
        </authorList>
    </citation>
    <scope>NUCLEOTIDE SEQUENCE [LARGE SCALE GENOMIC DNA]</scope>
    <source>
        <strain evidence="1 2">DSM 103336</strain>
    </source>
</reference>
<dbReference type="RefSeq" id="WP_157177452.1">
    <property type="nucleotide sequence ID" value="NZ_BMJP01000001.1"/>
</dbReference>
<dbReference type="AlphaFoldDB" id="A0A7W9BRB2"/>
<sequence>MKIVPAADGPAIVACNTCRYTANTRDNQDGQRGGAQLVAALREVQAEDPTFAGVAVQEMPCLFACADFCTIHLRAPGKVGYVLGRFAPDADAARAILDYAILYATSETGQVPFKQWPAGVKGHFITRTPPAGALVE</sequence>
<evidence type="ECO:0000313" key="2">
    <source>
        <dbReference type="Proteomes" id="UP000546701"/>
    </source>
</evidence>
<dbReference type="Proteomes" id="UP000546701">
    <property type="component" value="Unassembled WGS sequence"/>
</dbReference>
<protein>
    <submittedName>
        <fullName evidence="1">Putative metal-binding protein</fullName>
    </submittedName>
</protein>
<dbReference type="InterPro" id="IPR012863">
    <property type="entry name" value="DUF1636"/>
</dbReference>
<name>A0A7W9BRB2_9SPHN</name>
<accession>A0A7W9BRB2</accession>
<keyword evidence="2" id="KW-1185">Reference proteome</keyword>
<dbReference type="Pfam" id="PF07845">
    <property type="entry name" value="DUF1636"/>
    <property type="match status" value="1"/>
</dbReference>
<gene>
    <name evidence="1" type="ORF">FHS99_001176</name>
</gene>